<reference evidence="1" key="1">
    <citation type="submission" date="2020-11" db="EMBL/GenBank/DDBJ databases">
        <authorList>
            <consortium name="DOE Joint Genome Institute"/>
            <person name="Ahrendt S."/>
            <person name="Riley R."/>
            <person name="Andreopoulos W."/>
            <person name="Labutti K."/>
            <person name="Pangilinan J."/>
            <person name="Ruiz-Duenas F.J."/>
            <person name="Barrasa J.M."/>
            <person name="Sanchez-Garcia M."/>
            <person name="Camarero S."/>
            <person name="Miyauchi S."/>
            <person name="Serrano A."/>
            <person name="Linde D."/>
            <person name="Babiker R."/>
            <person name="Drula E."/>
            <person name="Ayuso-Fernandez I."/>
            <person name="Pacheco R."/>
            <person name="Padilla G."/>
            <person name="Ferreira P."/>
            <person name="Barriuso J."/>
            <person name="Kellner H."/>
            <person name="Castanera R."/>
            <person name="Alfaro M."/>
            <person name="Ramirez L."/>
            <person name="Pisabarro A.G."/>
            <person name="Kuo A."/>
            <person name="Tritt A."/>
            <person name="Lipzen A."/>
            <person name="He G."/>
            <person name="Yan M."/>
            <person name="Ng V."/>
            <person name="Cullen D."/>
            <person name="Martin F."/>
            <person name="Rosso M.-N."/>
            <person name="Henrissat B."/>
            <person name="Hibbett D."/>
            <person name="Martinez A.T."/>
            <person name="Grigoriev I.V."/>
        </authorList>
    </citation>
    <scope>NUCLEOTIDE SEQUENCE</scope>
    <source>
        <strain evidence="1">CIRM-BRFM 674</strain>
    </source>
</reference>
<dbReference type="EMBL" id="MU155237">
    <property type="protein sequence ID" value="KAF9478301.1"/>
    <property type="molecule type" value="Genomic_DNA"/>
</dbReference>
<dbReference type="AlphaFoldDB" id="A0A9P5YZY8"/>
<dbReference type="Proteomes" id="UP000807469">
    <property type="component" value="Unassembled WGS sequence"/>
</dbReference>
<evidence type="ECO:0000313" key="2">
    <source>
        <dbReference type="Proteomes" id="UP000807469"/>
    </source>
</evidence>
<name>A0A9P5YZY8_9AGAR</name>
<proteinExistence type="predicted"/>
<evidence type="ECO:0000313" key="1">
    <source>
        <dbReference type="EMBL" id="KAF9478301.1"/>
    </source>
</evidence>
<sequence length="189" mass="22168">MSNQQIRTFHKRAELAYDPTARYLGTLPVNPDHIWYSIHEDYGVVRSAFVDKADSTTNQDDDSLSINNPPTFSLIGQICDVWTMNWGTRIFYKIAVRYPSMRNDHLFRDFKRAHSTVRNWESIIAEERAVVHIADYPALRIFLHFDGELPFKNLFHASIFFKFVIVHERRENKDIFVGSIQTMERLASN</sequence>
<keyword evidence="2" id="KW-1185">Reference proteome</keyword>
<protein>
    <submittedName>
        <fullName evidence="1">Uncharacterized protein</fullName>
    </submittedName>
</protein>
<accession>A0A9P5YZY8</accession>
<comment type="caution">
    <text evidence="1">The sequence shown here is derived from an EMBL/GenBank/DDBJ whole genome shotgun (WGS) entry which is preliminary data.</text>
</comment>
<gene>
    <name evidence="1" type="ORF">BDN70DRAFT_880067</name>
</gene>
<organism evidence="1 2">
    <name type="scientific">Pholiota conissans</name>
    <dbReference type="NCBI Taxonomy" id="109636"/>
    <lineage>
        <taxon>Eukaryota</taxon>
        <taxon>Fungi</taxon>
        <taxon>Dikarya</taxon>
        <taxon>Basidiomycota</taxon>
        <taxon>Agaricomycotina</taxon>
        <taxon>Agaricomycetes</taxon>
        <taxon>Agaricomycetidae</taxon>
        <taxon>Agaricales</taxon>
        <taxon>Agaricineae</taxon>
        <taxon>Strophariaceae</taxon>
        <taxon>Pholiota</taxon>
    </lineage>
</organism>